<keyword evidence="9 13" id="KW-1133">Transmembrane helix</keyword>
<comment type="caution">
    <text evidence="14">The sequence shown here is derived from an EMBL/GenBank/DDBJ whole genome shotgun (WGS) entry which is preliminary data.</text>
</comment>
<evidence type="ECO:0000313" key="14">
    <source>
        <dbReference type="EMBL" id="CAG8447230.1"/>
    </source>
</evidence>
<evidence type="ECO:0000256" key="13">
    <source>
        <dbReference type="SAM" id="Phobius"/>
    </source>
</evidence>
<reference evidence="14" key="1">
    <citation type="submission" date="2021-06" db="EMBL/GenBank/DDBJ databases">
        <authorList>
            <person name="Kallberg Y."/>
            <person name="Tangrot J."/>
            <person name="Rosling A."/>
        </authorList>
    </citation>
    <scope>NUCLEOTIDE SEQUENCE</scope>
    <source>
        <strain evidence="14">CL551</strain>
    </source>
</reference>
<keyword evidence="11" id="KW-0325">Glycoprotein</keyword>
<gene>
    <name evidence="14" type="ORF">AMORRO_LOCUS693</name>
</gene>
<keyword evidence="15" id="KW-1185">Reference proteome</keyword>
<accession>A0A9N8V903</accession>
<organism evidence="14 15">
    <name type="scientific">Acaulospora morrowiae</name>
    <dbReference type="NCBI Taxonomy" id="94023"/>
    <lineage>
        <taxon>Eukaryota</taxon>
        <taxon>Fungi</taxon>
        <taxon>Fungi incertae sedis</taxon>
        <taxon>Mucoromycota</taxon>
        <taxon>Glomeromycotina</taxon>
        <taxon>Glomeromycetes</taxon>
        <taxon>Diversisporales</taxon>
        <taxon>Acaulosporaceae</taxon>
        <taxon>Acaulospora</taxon>
    </lineage>
</organism>
<dbReference type="InterPro" id="IPR007292">
    <property type="entry name" value="Nuclear_fusion_Kar5"/>
</dbReference>
<evidence type="ECO:0000256" key="11">
    <source>
        <dbReference type="ARBA" id="ARBA00023180"/>
    </source>
</evidence>
<comment type="function">
    <text evidence="1">Required for nuclear membrane fusion during karyogamy.</text>
</comment>
<keyword evidence="8" id="KW-0256">Endoplasmic reticulum</keyword>
<name>A0A9N8V903_9GLOM</name>
<evidence type="ECO:0000256" key="5">
    <source>
        <dbReference type="ARBA" id="ARBA00022459"/>
    </source>
</evidence>
<dbReference type="PANTHER" id="PTHR28012:SF1">
    <property type="entry name" value="NUCLEAR FUSION PROTEIN KAR5"/>
    <property type="match status" value="1"/>
</dbReference>
<evidence type="ECO:0000256" key="8">
    <source>
        <dbReference type="ARBA" id="ARBA00022824"/>
    </source>
</evidence>
<evidence type="ECO:0000256" key="9">
    <source>
        <dbReference type="ARBA" id="ARBA00022989"/>
    </source>
</evidence>
<evidence type="ECO:0000256" key="3">
    <source>
        <dbReference type="ARBA" id="ARBA00004586"/>
    </source>
</evidence>
<evidence type="ECO:0000256" key="2">
    <source>
        <dbReference type="ARBA" id="ARBA00004126"/>
    </source>
</evidence>
<evidence type="ECO:0000256" key="6">
    <source>
        <dbReference type="ARBA" id="ARBA00022692"/>
    </source>
</evidence>
<keyword evidence="5" id="KW-0415">Karyogamy</keyword>
<evidence type="ECO:0000256" key="7">
    <source>
        <dbReference type="ARBA" id="ARBA00022729"/>
    </source>
</evidence>
<keyword evidence="12" id="KW-0539">Nucleus</keyword>
<keyword evidence="10 13" id="KW-0472">Membrane</keyword>
<dbReference type="GO" id="GO:0005789">
    <property type="term" value="C:endoplasmic reticulum membrane"/>
    <property type="evidence" value="ECO:0007669"/>
    <property type="project" value="UniProtKB-SubCell"/>
</dbReference>
<protein>
    <submittedName>
        <fullName evidence="14">8340_t:CDS:1</fullName>
    </submittedName>
</protein>
<evidence type="ECO:0000256" key="4">
    <source>
        <dbReference type="ARBA" id="ARBA00010473"/>
    </source>
</evidence>
<keyword evidence="6 13" id="KW-0812">Transmembrane</keyword>
<evidence type="ECO:0000256" key="12">
    <source>
        <dbReference type="ARBA" id="ARBA00023242"/>
    </source>
</evidence>
<dbReference type="OrthoDB" id="5311848at2759"/>
<dbReference type="GO" id="GO:0048288">
    <property type="term" value="P:nuclear membrane fusion involved in karyogamy"/>
    <property type="evidence" value="ECO:0007669"/>
    <property type="project" value="InterPro"/>
</dbReference>
<evidence type="ECO:0000313" key="15">
    <source>
        <dbReference type="Proteomes" id="UP000789342"/>
    </source>
</evidence>
<evidence type="ECO:0000256" key="10">
    <source>
        <dbReference type="ARBA" id="ARBA00023136"/>
    </source>
</evidence>
<dbReference type="GO" id="GO:0031965">
    <property type="term" value="C:nuclear membrane"/>
    <property type="evidence" value="ECO:0007669"/>
    <property type="project" value="UniProtKB-SubCell"/>
</dbReference>
<keyword evidence="7" id="KW-0732">Signal</keyword>
<comment type="similarity">
    <text evidence="4">Belongs to the KAR5 family.</text>
</comment>
<feature type="transmembrane region" description="Helical" evidence="13">
    <location>
        <begin position="517"/>
        <end position="536"/>
    </location>
</feature>
<dbReference type="PANTHER" id="PTHR28012">
    <property type="entry name" value="NUCLEAR FUSION PROTEIN KAR5"/>
    <property type="match status" value="1"/>
</dbReference>
<sequence>MTFRLPRKRLIPIILALMTLIQSIFGLASRGGWFGIPNFMKKSNGVDGGGRTRDDGFPFSEDDKLSDWSANFLKLSNEERMIVEHGHAALARFERKQDCFKEAASMLKNGCRNVNFDDNDKILCNITIFNDPFFLTSYCSCRYQHSDAVRLTKCEIATANLAAPMECDEFDEDVKREYHNYGHLTLATFVKFVRKFDPCQLWLKNEVSQMYMYMPGETDEPKGIFLLSDIPLLDLLEELHRNITHNQLMNYNILRVQQREMISWRKEEMLKLAQLEKFQMMIFDNVNEIEKTTSLVVANMMTLKDNLSETQDIAQHTLGRLSRLNEDLELYRSNSQRTYEDINRQLKHSMEYNENIIKSNIEKLAHILENLRSIESNLLEMSTTQEQVQDDMKEYKDKHRELSSQWDQTLTEAKKNFQLLMNFSQNEIQLLAQTVSDARESQRNIVKILRPLAFIMDLMNLIYGSVSYGNAVKYVIPWLSFPLFRSLISRTGLNGIVALVISFSVLALYLYTDNNLVFLASTFGVLLATLIIKHWNKTNTIAPILKPSASCEPPSFNNLLNRRRIPRFASSMTRNGGNSAIHVLSEDILGEGSFSNTRSRRPGRSYFP</sequence>
<dbReference type="EMBL" id="CAJVPV010000219">
    <property type="protein sequence ID" value="CAG8447230.1"/>
    <property type="molecule type" value="Genomic_DNA"/>
</dbReference>
<dbReference type="GO" id="GO:0000742">
    <property type="term" value="P:karyogamy involved in conjugation with cellular fusion"/>
    <property type="evidence" value="ECO:0007669"/>
    <property type="project" value="InterPro"/>
</dbReference>
<dbReference type="Proteomes" id="UP000789342">
    <property type="component" value="Unassembled WGS sequence"/>
</dbReference>
<proteinExistence type="inferred from homology"/>
<dbReference type="AlphaFoldDB" id="A0A9N8V903"/>
<feature type="transmembrane region" description="Helical" evidence="13">
    <location>
        <begin position="492"/>
        <end position="511"/>
    </location>
</feature>
<evidence type="ECO:0000256" key="1">
    <source>
        <dbReference type="ARBA" id="ARBA00003389"/>
    </source>
</evidence>
<comment type="subcellular location">
    <subcellularLocation>
        <location evidence="3">Endoplasmic reticulum membrane</location>
    </subcellularLocation>
    <subcellularLocation>
        <location evidence="2">Nucleus membrane</location>
    </subcellularLocation>
</comment>